<protein>
    <submittedName>
        <fullName evidence="1">Uncharacterized protein</fullName>
    </submittedName>
</protein>
<dbReference type="OrthoDB" id="4762016at2759"/>
<dbReference type="AlphaFoldDB" id="A0A0C3D3J3"/>
<sequence length="142" mass="15805">MMHSEILSRPSDHHHPALDCLEVVVKGTYKELYITKKWGKYDIICTLTYPSTSTRPSADQLCALLEAVKTHSGDINLDGIQCSWYANTIFLALQDIFPGGIVVSGRKEMKKGMHKGVKVSIEGGVNGLHQKYSQQIENHHAV</sequence>
<evidence type="ECO:0000313" key="1">
    <source>
        <dbReference type="EMBL" id="KIM50984.1"/>
    </source>
</evidence>
<evidence type="ECO:0000313" key="2">
    <source>
        <dbReference type="Proteomes" id="UP000053989"/>
    </source>
</evidence>
<reference evidence="2" key="2">
    <citation type="submission" date="2015-01" db="EMBL/GenBank/DDBJ databases">
        <title>Evolutionary Origins and Diversification of the Mycorrhizal Mutualists.</title>
        <authorList>
            <consortium name="DOE Joint Genome Institute"/>
            <consortium name="Mycorrhizal Genomics Consortium"/>
            <person name="Kohler A."/>
            <person name="Kuo A."/>
            <person name="Nagy L.G."/>
            <person name="Floudas D."/>
            <person name="Copeland A."/>
            <person name="Barry K.W."/>
            <person name="Cichocki N."/>
            <person name="Veneault-Fourrey C."/>
            <person name="LaButti K."/>
            <person name="Lindquist E.A."/>
            <person name="Lipzen A."/>
            <person name="Lundell T."/>
            <person name="Morin E."/>
            <person name="Murat C."/>
            <person name="Riley R."/>
            <person name="Ohm R."/>
            <person name="Sun H."/>
            <person name="Tunlid A."/>
            <person name="Henrissat B."/>
            <person name="Grigoriev I.V."/>
            <person name="Hibbett D.S."/>
            <person name="Martin F."/>
        </authorList>
    </citation>
    <scope>NUCLEOTIDE SEQUENCE [LARGE SCALE GENOMIC DNA]</scope>
    <source>
        <strain evidence="2">Foug A</strain>
    </source>
</reference>
<name>A0A0C3D3J3_9AGAM</name>
<reference evidence="1 2" key="1">
    <citation type="submission" date="2014-04" db="EMBL/GenBank/DDBJ databases">
        <authorList>
            <consortium name="DOE Joint Genome Institute"/>
            <person name="Kuo A."/>
            <person name="Kohler A."/>
            <person name="Nagy L.G."/>
            <person name="Floudas D."/>
            <person name="Copeland A."/>
            <person name="Barry K.W."/>
            <person name="Cichocki N."/>
            <person name="Veneault-Fourrey C."/>
            <person name="LaButti K."/>
            <person name="Lindquist E.A."/>
            <person name="Lipzen A."/>
            <person name="Lundell T."/>
            <person name="Morin E."/>
            <person name="Murat C."/>
            <person name="Sun H."/>
            <person name="Tunlid A."/>
            <person name="Henrissat B."/>
            <person name="Grigoriev I.V."/>
            <person name="Hibbett D.S."/>
            <person name="Martin F."/>
            <person name="Nordberg H.P."/>
            <person name="Cantor M.N."/>
            <person name="Hua S.X."/>
        </authorList>
    </citation>
    <scope>NUCLEOTIDE SEQUENCE [LARGE SCALE GENOMIC DNA]</scope>
    <source>
        <strain evidence="1 2">Foug A</strain>
    </source>
</reference>
<organism evidence="1 2">
    <name type="scientific">Scleroderma citrinum Foug A</name>
    <dbReference type="NCBI Taxonomy" id="1036808"/>
    <lineage>
        <taxon>Eukaryota</taxon>
        <taxon>Fungi</taxon>
        <taxon>Dikarya</taxon>
        <taxon>Basidiomycota</taxon>
        <taxon>Agaricomycotina</taxon>
        <taxon>Agaricomycetes</taxon>
        <taxon>Agaricomycetidae</taxon>
        <taxon>Boletales</taxon>
        <taxon>Sclerodermatineae</taxon>
        <taxon>Sclerodermataceae</taxon>
        <taxon>Scleroderma</taxon>
    </lineage>
</organism>
<dbReference type="InParanoid" id="A0A0C3D3J3"/>
<dbReference type="HOGENOM" id="CLU_1820493_0_0_1"/>
<keyword evidence="2" id="KW-1185">Reference proteome</keyword>
<gene>
    <name evidence="1" type="ORF">SCLCIDRAFT_1170505</name>
</gene>
<proteinExistence type="predicted"/>
<dbReference type="Proteomes" id="UP000053989">
    <property type="component" value="Unassembled WGS sequence"/>
</dbReference>
<accession>A0A0C3D3J3</accession>
<feature type="non-terminal residue" evidence="1">
    <location>
        <position position="142"/>
    </location>
</feature>
<dbReference type="EMBL" id="KN822300">
    <property type="protein sequence ID" value="KIM50984.1"/>
    <property type="molecule type" value="Genomic_DNA"/>
</dbReference>